<dbReference type="InterPro" id="IPR032523">
    <property type="entry name" value="CcmF_C"/>
</dbReference>
<dbReference type="AlphaFoldDB" id="A0A418WTC3"/>
<feature type="transmembrane region" description="Helical" evidence="10">
    <location>
        <begin position="425"/>
        <end position="442"/>
    </location>
</feature>
<keyword evidence="8 10" id="KW-0472">Membrane</keyword>
<proteinExistence type="inferred from homology"/>
<dbReference type="PRINTS" id="PR01410">
    <property type="entry name" value="CCBIOGENESIS"/>
</dbReference>
<feature type="transmembrane region" description="Helical" evidence="10">
    <location>
        <begin position="96"/>
        <end position="114"/>
    </location>
</feature>
<name>A0A418WTC3_9PROT</name>
<feature type="transmembrane region" description="Helical" evidence="10">
    <location>
        <begin position="249"/>
        <end position="265"/>
    </location>
</feature>
<keyword evidence="14" id="KW-1185">Reference proteome</keyword>
<feature type="transmembrane region" description="Helical" evidence="10">
    <location>
        <begin position="207"/>
        <end position="229"/>
    </location>
</feature>
<feature type="transmembrane region" description="Helical" evidence="10">
    <location>
        <begin position="41"/>
        <end position="62"/>
    </location>
</feature>
<feature type="transmembrane region" description="Helical" evidence="10">
    <location>
        <begin position="448"/>
        <end position="468"/>
    </location>
</feature>
<feature type="transmembrane region" description="Helical" evidence="10">
    <location>
        <begin position="352"/>
        <end position="374"/>
    </location>
</feature>
<dbReference type="GO" id="GO:0017004">
    <property type="term" value="P:cytochrome complex assembly"/>
    <property type="evidence" value="ECO:0007669"/>
    <property type="project" value="UniProtKB-KW"/>
</dbReference>
<feature type="transmembrane region" description="Helical" evidence="10">
    <location>
        <begin position="617"/>
        <end position="637"/>
    </location>
</feature>
<keyword evidence="13" id="KW-0456">Lyase</keyword>
<evidence type="ECO:0000256" key="4">
    <source>
        <dbReference type="ARBA" id="ARBA00022519"/>
    </source>
</evidence>
<dbReference type="GO" id="GO:0016829">
    <property type="term" value="F:lyase activity"/>
    <property type="evidence" value="ECO:0007669"/>
    <property type="project" value="UniProtKB-KW"/>
</dbReference>
<feature type="transmembrane region" description="Helical" evidence="10">
    <location>
        <begin position="312"/>
        <end position="331"/>
    </location>
</feature>
<feature type="transmembrane region" description="Helical" evidence="10">
    <location>
        <begin position="489"/>
        <end position="512"/>
    </location>
</feature>
<accession>A0A418WTC3</accession>
<comment type="subcellular location">
    <subcellularLocation>
        <location evidence="1">Cell inner membrane</location>
        <topology evidence="1">Multi-pass membrane protein</topology>
    </subcellularLocation>
</comment>
<dbReference type="Proteomes" id="UP000284605">
    <property type="component" value="Unassembled WGS sequence"/>
</dbReference>
<keyword evidence="5 10" id="KW-0812">Transmembrane</keyword>
<dbReference type="Pfam" id="PF01578">
    <property type="entry name" value="Cytochrom_C_asm"/>
    <property type="match status" value="1"/>
</dbReference>
<dbReference type="OrthoDB" id="9761451at2"/>
<organism evidence="13 14">
    <name type="scientific">Oleomonas cavernae</name>
    <dbReference type="NCBI Taxonomy" id="2320859"/>
    <lineage>
        <taxon>Bacteria</taxon>
        <taxon>Pseudomonadati</taxon>
        <taxon>Pseudomonadota</taxon>
        <taxon>Alphaproteobacteria</taxon>
        <taxon>Acetobacterales</taxon>
        <taxon>Acetobacteraceae</taxon>
        <taxon>Oleomonas</taxon>
    </lineage>
</organism>
<feature type="domain" description="Cytochrome c-type biogenesis protein CcmF C-terminal" evidence="12">
    <location>
        <begin position="315"/>
        <end position="639"/>
    </location>
</feature>
<dbReference type="InterPro" id="IPR003567">
    <property type="entry name" value="Cyt_c_biogenesis"/>
</dbReference>
<feature type="domain" description="Cytochrome c assembly protein" evidence="11">
    <location>
        <begin position="89"/>
        <end position="295"/>
    </location>
</feature>
<comment type="caution">
    <text evidence="13">The sequence shown here is derived from an EMBL/GenBank/DDBJ whole genome shotgun (WGS) entry which is preliminary data.</text>
</comment>
<evidence type="ECO:0000256" key="3">
    <source>
        <dbReference type="ARBA" id="ARBA00022475"/>
    </source>
</evidence>
<evidence type="ECO:0000313" key="14">
    <source>
        <dbReference type="Proteomes" id="UP000284605"/>
    </source>
</evidence>
<dbReference type="NCBIfam" id="TIGR00353">
    <property type="entry name" value="nrfE"/>
    <property type="match status" value="1"/>
</dbReference>
<feature type="transmembrane region" description="Helical" evidence="10">
    <location>
        <begin position="274"/>
        <end position="292"/>
    </location>
</feature>
<evidence type="ECO:0000256" key="2">
    <source>
        <dbReference type="ARBA" id="ARBA00009186"/>
    </source>
</evidence>
<dbReference type="PRINTS" id="PR01411">
    <property type="entry name" value="CCMFBIOGNSIS"/>
</dbReference>
<comment type="similarity">
    <text evidence="2">Belongs to the CcmF/CycK/Ccl1/NrfE/CcsA family.</text>
</comment>
<feature type="transmembrane region" description="Helical" evidence="10">
    <location>
        <begin position="6"/>
        <end position="29"/>
    </location>
</feature>
<evidence type="ECO:0000256" key="6">
    <source>
        <dbReference type="ARBA" id="ARBA00022748"/>
    </source>
</evidence>
<protein>
    <submittedName>
        <fullName evidence="13">Heme lyase CcmF/NrfE family subunit</fullName>
    </submittedName>
</protein>
<evidence type="ECO:0000256" key="5">
    <source>
        <dbReference type="ARBA" id="ARBA00022692"/>
    </source>
</evidence>
<dbReference type="PANTHER" id="PTHR43653">
    <property type="entry name" value="CYTOCHROME C ASSEMBLY PROTEIN-RELATED"/>
    <property type="match status" value="1"/>
</dbReference>
<dbReference type="GO" id="GO:0005886">
    <property type="term" value="C:plasma membrane"/>
    <property type="evidence" value="ECO:0007669"/>
    <property type="project" value="UniProtKB-SubCell"/>
</dbReference>
<comment type="function">
    <text evidence="9">Required for the biogenesis of c-type cytochromes. Possible subunit of a heme lyase.</text>
</comment>
<dbReference type="GO" id="GO:0015232">
    <property type="term" value="F:heme transmembrane transporter activity"/>
    <property type="evidence" value="ECO:0007669"/>
    <property type="project" value="InterPro"/>
</dbReference>
<feature type="transmembrane region" description="Helical" evidence="10">
    <location>
        <begin position="126"/>
        <end position="148"/>
    </location>
</feature>
<evidence type="ECO:0000259" key="11">
    <source>
        <dbReference type="Pfam" id="PF01578"/>
    </source>
</evidence>
<keyword evidence="4" id="KW-0997">Cell inner membrane</keyword>
<dbReference type="InterPro" id="IPR003568">
    <property type="entry name" value="Cyt_c_biogenesis_CcmF"/>
</dbReference>
<sequence>MIAELGHFALILAFLVALVQGTIPLIGAARGHVPSMRLADTAAVLQFALVVGAFAALMHAYVTSDFSVANVFANSHSAKPLLYKITGVWANHEGSLLLWALMLTLFGAMVALFGRNLPDGFRARALAVQGLIGVGFIAFMIFTSNPFARLDPAPLEGEGLNPLLQDPGLAFHPPFLYLGYVGISIAFSFAVAALIEGRVPPSWARWVRPWTLAAWASLTIGISGGSYWAYYELGWGGFWFWDPVENASLMPWLAATALLHSAVVVEKRDTLKSWTILLAIIAFSLSLLGTFLVRSGVLTSVHAFASDPARGLFILAFLLAVTGGALTLYAIRAPALKPGGFFETISREGALVLNNLLLATATATVLLGTLYPLILDVVGGAKVSVGPPYFNATFLPLMAPLVVALGVGPMLSWKRADLGGVLARLKFVALVAVGVPLVILWATGEAPVLSILAFIAAFFLAGGVLVELAERVRLRQLGPLGALRRLLTLPRGAVGMTLAHLGMAVSVFGIAAASGFTEEHLKILAVGDKVLAGGYELTFEGVGEIPGANYTSVQGRFHVTYGGADLGTMLPETRRFTAPPTETTEAAIRPTILGDLYVVVGEPSGRGFATRIYWKPFVMWIWGGGLMMALGGLVSLSDRRLRVGAPKRRPATVPVAAE</sequence>
<evidence type="ECO:0000259" key="12">
    <source>
        <dbReference type="Pfam" id="PF16327"/>
    </source>
</evidence>
<feature type="transmembrane region" description="Helical" evidence="10">
    <location>
        <begin position="175"/>
        <end position="195"/>
    </location>
</feature>
<evidence type="ECO:0000256" key="1">
    <source>
        <dbReference type="ARBA" id="ARBA00004429"/>
    </source>
</evidence>
<keyword evidence="7 10" id="KW-1133">Transmembrane helix</keyword>
<evidence type="ECO:0000256" key="7">
    <source>
        <dbReference type="ARBA" id="ARBA00022989"/>
    </source>
</evidence>
<evidence type="ECO:0000256" key="9">
    <source>
        <dbReference type="ARBA" id="ARBA00037230"/>
    </source>
</evidence>
<evidence type="ECO:0000256" key="10">
    <source>
        <dbReference type="SAM" id="Phobius"/>
    </source>
</evidence>
<dbReference type="PANTHER" id="PTHR43653:SF1">
    <property type="entry name" value="CYTOCHROME C-TYPE BIOGENESIS PROTEIN CCMF"/>
    <property type="match status" value="1"/>
</dbReference>
<dbReference type="GO" id="GO:0020037">
    <property type="term" value="F:heme binding"/>
    <property type="evidence" value="ECO:0007669"/>
    <property type="project" value="InterPro"/>
</dbReference>
<keyword evidence="3" id="KW-1003">Cell membrane</keyword>
<reference evidence="13 14" key="1">
    <citation type="submission" date="2018-09" db="EMBL/GenBank/DDBJ databases">
        <authorList>
            <person name="Zhu H."/>
        </authorList>
    </citation>
    <scope>NUCLEOTIDE SEQUENCE [LARGE SCALE GENOMIC DNA]</scope>
    <source>
        <strain evidence="13 14">K1W22B-8</strain>
    </source>
</reference>
<evidence type="ECO:0000256" key="8">
    <source>
        <dbReference type="ARBA" id="ARBA00023136"/>
    </source>
</evidence>
<evidence type="ECO:0000313" key="13">
    <source>
        <dbReference type="EMBL" id="RJF94478.1"/>
    </source>
</evidence>
<feature type="transmembrane region" description="Helical" evidence="10">
    <location>
        <begin position="394"/>
        <end position="413"/>
    </location>
</feature>
<gene>
    <name evidence="13" type="ORF">D3874_01170</name>
</gene>
<dbReference type="RefSeq" id="WP_119775575.1">
    <property type="nucleotide sequence ID" value="NZ_QYUK01000008.1"/>
</dbReference>
<dbReference type="InterPro" id="IPR002541">
    <property type="entry name" value="Cyt_c_assembly"/>
</dbReference>
<dbReference type="Pfam" id="PF16327">
    <property type="entry name" value="CcmF_C"/>
    <property type="match status" value="1"/>
</dbReference>
<keyword evidence="6" id="KW-0201">Cytochrome c-type biogenesis</keyword>
<dbReference type="EMBL" id="QYUK01000008">
    <property type="protein sequence ID" value="RJF94478.1"/>
    <property type="molecule type" value="Genomic_DNA"/>
</dbReference>